<keyword evidence="5 17" id="KW-0808">Transferase</keyword>
<evidence type="ECO:0000256" key="6">
    <source>
        <dbReference type="ARBA" id="ARBA00022695"/>
    </source>
</evidence>
<dbReference type="CDD" id="cd08637">
    <property type="entry name" value="DNA_pol_A_pol_I_C"/>
    <property type="match status" value="1"/>
</dbReference>
<evidence type="ECO:0000256" key="5">
    <source>
        <dbReference type="ARBA" id="ARBA00022679"/>
    </source>
</evidence>
<feature type="domain" description="5'-3' exonuclease" evidence="19">
    <location>
        <begin position="4"/>
        <end position="266"/>
    </location>
</feature>
<dbReference type="InterPro" id="IPR008918">
    <property type="entry name" value="HhH2"/>
</dbReference>
<dbReference type="InterPro" id="IPR002421">
    <property type="entry name" value="5-3_exonuclease"/>
</dbReference>
<feature type="domain" description="DNA-directed DNA polymerase family A palm" evidence="20">
    <location>
        <begin position="691"/>
        <end position="897"/>
    </location>
</feature>
<evidence type="ECO:0000256" key="13">
    <source>
        <dbReference type="ARBA" id="ARBA00023125"/>
    </source>
</evidence>
<dbReference type="PRINTS" id="PR00868">
    <property type="entry name" value="DNAPOLI"/>
</dbReference>
<dbReference type="InterPro" id="IPR002562">
    <property type="entry name" value="3'-5'_exonuclease_dom"/>
</dbReference>
<dbReference type="RefSeq" id="WP_205476111.1">
    <property type="nucleotide sequence ID" value="NZ_CP070506.1"/>
</dbReference>
<accession>A0ABX7K080</accession>
<evidence type="ECO:0000256" key="15">
    <source>
        <dbReference type="ARBA" id="ARBA00049244"/>
    </source>
</evidence>
<keyword evidence="12 17" id="KW-0239">DNA-directed DNA polymerase</keyword>
<dbReference type="Gene3D" id="3.30.70.370">
    <property type="match status" value="1"/>
</dbReference>
<keyword evidence="7 17" id="KW-0235">DNA replication</keyword>
<evidence type="ECO:0000256" key="7">
    <source>
        <dbReference type="ARBA" id="ARBA00022705"/>
    </source>
</evidence>
<dbReference type="PANTHER" id="PTHR10133">
    <property type="entry name" value="DNA POLYMERASE I"/>
    <property type="match status" value="1"/>
</dbReference>
<dbReference type="InterPro" id="IPR018320">
    <property type="entry name" value="DNA_polymerase_1"/>
</dbReference>
<evidence type="ECO:0000256" key="4">
    <source>
        <dbReference type="ARBA" id="ARBA00020311"/>
    </source>
</evidence>
<gene>
    <name evidence="17 21" type="primary">polA</name>
    <name evidence="21" type="ORF">JTY93_00390</name>
</gene>
<evidence type="ECO:0000256" key="9">
    <source>
        <dbReference type="ARBA" id="ARBA00022763"/>
    </source>
</evidence>
<keyword evidence="9 17" id="KW-0227">DNA damage</keyword>
<dbReference type="SMART" id="SM00475">
    <property type="entry name" value="53EXOc"/>
    <property type="match status" value="1"/>
</dbReference>
<dbReference type="SMART" id="SM00474">
    <property type="entry name" value="35EXOc"/>
    <property type="match status" value="1"/>
</dbReference>
<sequence>MSQAPLVLVDGSSYLYRAFHALPPLTTSKGLPTGAVKGVLNMLKSLRKQYPDSPFAVVFDAKGGTFRDDMYAEYKANRPSMPDDMRVQIEPLHQSVIALGFPLLCVEGVEADDVIGTLARSSAAADRPVVISTGDKDMAQLVDGHITLVNTMTGSAMDIDGVKEKFGVAPEQIIDYLALMGDSSDNIPGVPGIGPKTASGLLVGVNGGLKELYEQLDIVPTLPIRGAKTLPAKLEEHKEMAFLSYQLATIKVDVPLDVGLEDLHLIEPDREKLLELYTLLEFKSWIDEIQRDAKRVELKAAADVAPVQSSAEPEAAETLAPVQAQYETILDQARFDVWLKKLNDAKLIAFDTETTGVDAQQAQLVGVSFAVQANEAAYIPLTHSYIGVPEQLDRDTVLLALKPLLEDPQKLKVGQHAKFDMNILANCAIGGDPAHGITVRGIAFDTMLESYVLNSTATRHDMDSLAKKYLEHDTVSFQDIAGKGAKQLTFDQIPLEQAGPYAAEDADVTLRLHLALHAQLAALPSLASVLTDIEMPLVPVLARIERQGALVDAALLGVQSIELGNKMVELERQAYEIAGEEFNLGSPKQLGAILYEKLGLPVLKKTGKGQASTAEEVLAKLAEDDFPLPKVLMQYRSMSKLKSTYTDRLPEQINPRTGRIHTSYHQAVAATGRLSSSDPNLQNIPVRTAEGRRIRQAFVAPKGYKLLAADYSQIELRIMAHLSKDEGLLNAFRDNLDVHTATAAEVFKVELGEVTSDQRRSAKAINFGLIYGMGAQKLGKDIGVDTKTAKAYIDVYFARYPGVREYMERTRAQASDQGYVETLFGRRLYLPDIHSNKPQERAGAERTAINAPMQGTAADIIKKAMVKVDNWLTESGLDAKVILQVHDELVVEVREDLVAQVSEKIREHMSGAAKLDVPLLVEVGVGDNWDEAH</sequence>
<comment type="function">
    <text evidence="17">In addition to polymerase activity, this DNA polymerase exhibits 3'-5' and 5'-3' exonuclease activity.</text>
</comment>
<comment type="subunit">
    <text evidence="2">Single-chain monomer with multiple functions.</text>
</comment>
<dbReference type="InterPro" id="IPR012337">
    <property type="entry name" value="RNaseH-like_sf"/>
</dbReference>
<dbReference type="Pfam" id="PF01612">
    <property type="entry name" value="DNA_pol_A_exo1"/>
    <property type="match status" value="1"/>
</dbReference>
<proteinExistence type="inferred from homology"/>
<evidence type="ECO:0000256" key="1">
    <source>
        <dbReference type="ARBA" id="ARBA00007705"/>
    </source>
</evidence>
<dbReference type="EMBL" id="CP070506">
    <property type="protein sequence ID" value="QSB39903.1"/>
    <property type="molecule type" value="Genomic_DNA"/>
</dbReference>
<name>A0ABX7K080_9PSED</name>
<keyword evidence="6 17" id="KW-0548">Nucleotidyltransferase</keyword>
<dbReference type="Pfam" id="PF02739">
    <property type="entry name" value="5_3_exonuc_N"/>
    <property type="match status" value="1"/>
</dbReference>
<dbReference type="NCBIfam" id="TIGR00593">
    <property type="entry name" value="pola"/>
    <property type="match status" value="1"/>
</dbReference>
<dbReference type="GO" id="GO:0003887">
    <property type="term" value="F:DNA-directed DNA polymerase activity"/>
    <property type="evidence" value="ECO:0007669"/>
    <property type="project" value="UniProtKB-EC"/>
</dbReference>
<dbReference type="NCBIfam" id="NF004397">
    <property type="entry name" value="PRK05755.1"/>
    <property type="match status" value="1"/>
</dbReference>
<keyword evidence="14 17" id="KW-0234">DNA repair</keyword>
<dbReference type="Pfam" id="PF01367">
    <property type="entry name" value="5_3_exonuc"/>
    <property type="match status" value="1"/>
</dbReference>
<dbReference type="InterPro" id="IPR001098">
    <property type="entry name" value="DNA-dir_DNA_pol_A_palm_dom"/>
</dbReference>
<keyword evidence="13 17" id="KW-0238">DNA-binding</keyword>
<dbReference type="Gene3D" id="1.20.1060.10">
    <property type="entry name" value="Taq DNA Polymerase, Chain T, domain 4"/>
    <property type="match status" value="1"/>
</dbReference>
<dbReference type="SUPFAM" id="SSF53098">
    <property type="entry name" value="Ribonuclease H-like"/>
    <property type="match status" value="1"/>
</dbReference>
<dbReference type="InterPro" id="IPR029060">
    <property type="entry name" value="PIN-like_dom_sf"/>
</dbReference>
<keyword evidence="11 17" id="KW-0269">Exonuclease</keyword>
<dbReference type="SUPFAM" id="SSF47807">
    <property type="entry name" value="5' to 3' exonuclease, C-terminal subdomain"/>
    <property type="match status" value="1"/>
</dbReference>
<evidence type="ECO:0000259" key="18">
    <source>
        <dbReference type="SMART" id="SM00474"/>
    </source>
</evidence>
<evidence type="ECO:0000256" key="11">
    <source>
        <dbReference type="ARBA" id="ARBA00022839"/>
    </source>
</evidence>
<keyword evidence="8" id="KW-0540">Nuclease</keyword>
<dbReference type="Gene3D" id="3.40.50.1010">
    <property type="entry name" value="5'-nuclease"/>
    <property type="match status" value="1"/>
</dbReference>
<evidence type="ECO:0000256" key="14">
    <source>
        <dbReference type="ARBA" id="ARBA00023204"/>
    </source>
</evidence>
<dbReference type="SUPFAM" id="SSF56672">
    <property type="entry name" value="DNA/RNA polymerases"/>
    <property type="match status" value="1"/>
</dbReference>
<evidence type="ECO:0000313" key="22">
    <source>
        <dbReference type="Proteomes" id="UP000663249"/>
    </source>
</evidence>
<evidence type="ECO:0000313" key="21">
    <source>
        <dbReference type="EMBL" id="QSB39903.1"/>
    </source>
</evidence>
<evidence type="ECO:0000256" key="3">
    <source>
        <dbReference type="ARBA" id="ARBA00012417"/>
    </source>
</evidence>
<feature type="domain" description="3'-5' exonuclease" evidence="18">
    <location>
        <begin position="326"/>
        <end position="521"/>
    </location>
</feature>
<reference evidence="21 22" key="1">
    <citation type="submission" date="2021-02" db="EMBL/GenBank/DDBJ databases">
        <title>Genomic and phenotypic characterization of Pseudomonas hygromyciniae, a novel bacterial species discovered from a commercially purchased antibiotic vial.</title>
        <authorList>
            <person name="Turner T.L."/>
            <person name="Mitra S.D."/>
            <person name="Kochan T.J."/>
            <person name="Pincus N.B."/>
            <person name="Lebrun-Corbin M."/>
            <person name="Cheung B."/>
            <person name="Gatesy S.W."/>
            <person name="Afzal T."/>
            <person name="Ozer E.A."/>
            <person name="Hauser A.R."/>
        </authorList>
    </citation>
    <scope>NUCLEOTIDE SEQUENCE [LARGE SCALE GENOMIC DNA]</scope>
    <source>
        <strain evidence="21 22">SDM007</strain>
    </source>
</reference>
<evidence type="ECO:0000256" key="16">
    <source>
        <dbReference type="NCBIfam" id="TIGR00593"/>
    </source>
</evidence>
<dbReference type="InterPro" id="IPR043502">
    <property type="entry name" value="DNA/RNA_pol_sf"/>
</dbReference>
<evidence type="ECO:0000256" key="12">
    <source>
        <dbReference type="ARBA" id="ARBA00022932"/>
    </source>
</evidence>
<evidence type="ECO:0000256" key="17">
    <source>
        <dbReference type="RuleBase" id="RU004460"/>
    </source>
</evidence>
<dbReference type="InterPro" id="IPR002298">
    <property type="entry name" value="DNA_polymerase_A"/>
</dbReference>
<dbReference type="InterPro" id="IPR036279">
    <property type="entry name" value="5-3_exonuclease_C_sf"/>
</dbReference>
<evidence type="ECO:0000256" key="2">
    <source>
        <dbReference type="ARBA" id="ARBA00011541"/>
    </source>
</evidence>
<dbReference type="PANTHER" id="PTHR10133:SF27">
    <property type="entry name" value="DNA POLYMERASE NU"/>
    <property type="match status" value="1"/>
</dbReference>
<comment type="similarity">
    <text evidence="1 17">Belongs to the DNA polymerase type-A family.</text>
</comment>
<dbReference type="SUPFAM" id="SSF88723">
    <property type="entry name" value="PIN domain-like"/>
    <property type="match status" value="1"/>
</dbReference>
<evidence type="ECO:0000256" key="8">
    <source>
        <dbReference type="ARBA" id="ARBA00022722"/>
    </source>
</evidence>
<dbReference type="SMART" id="SM00482">
    <property type="entry name" value="POLAc"/>
    <property type="match status" value="1"/>
</dbReference>
<dbReference type="EC" id="2.7.7.7" evidence="3 16"/>
<organism evidence="21 22">
    <name type="scientific">Pseudomonas hygromyciniae</name>
    <dbReference type="NCBI Taxonomy" id="2812000"/>
    <lineage>
        <taxon>Bacteria</taxon>
        <taxon>Pseudomonadati</taxon>
        <taxon>Pseudomonadota</taxon>
        <taxon>Gammaproteobacteria</taxon>
        <taxon>Pseudomonadales</taxon>
        <taxon>Pseudomonadaceae</taxon>
        <taxon>Pseudomonas</taxon>
    </lineage>
</organism>
<dbReference type="Gene3D" id="3.30.420.10">
    <property type="entry name" value="Ribonuclease H-like superfamily/Ribonuclease H"/>
    <property type="match status" value="1"/>
</dbReference>
<evidence type="ECO:0000256" key="10">
    <source>
        <dbReference type="ARBA" id="ARBA00022801"/>
    </source>
</evidence>
<protein>
    <recommendedName>
        <fullName evidence="4 16">DNA polymerase I</fullName>
        <ecNumber evidence="3 16">2.7.7.7</ecNumber>
    </recommendedName>
</protein>
<dbReference type="SMART" id="SM00279">
    <property type="entry name" value="HhH2"/>
    <property type="match status" value="1"/>
</dbReference>
<dbReference type="CDD" id="cd09898">
    <property type="entry name" value="H3TH_53EXO"/>
    <property type="match status" value="1"/>
</dbReference>
<evidence type="ECO:0000259" key="20">
    <source>
        <dbReference type="SMART" id="SM00482"/>
    </source>
</evidence>
<dbReference type="PROSITE" id="PS00447">
    <property type="entry name" value="DNA_POLYMERASE_A"/>
    <property type="match status" value="1"/>
</dbReference>
<dbReference type="InterPro" id="IPR019760">
    <property type="entry name" value="DNA-dir_DNA_pol_A_CS"/>
</dbReference>
<dbReference type="InterPro" id="IPR036397">
    <property type="entry name" value="RNaseH_sf"/>
</dbReference>
<dbReference type="CDD" id="cd09859">
    <property type="entry name" value="PIN_53EXO"/>
    <property type="match status" value="1"/>
</dbReference>
<dbReference type="InterPro" id="IPR020045">
    <property type="entry name" value="DNA_polI_H3TH"/>
</dbReference>
<comment type="catalytic activity">
    <reaction evidence="15 17">
        <text>DNA(n) + a 2'-deoxyribonucleoside 5'-triphosphate = DNA(n+1) + diphosphate</text>
        <dbReference type="Rhea" id="RHEA:22508"/>
        <dbReference type="Rhea" id="RHEA-COMP:17339"/>
        <dbReference type="Rhea" id="RHEA-COMP:17340"/>
        <dbReference type="ChEBI" id="CHEBI:33019"/>
        <dbReference type="ChEBI" id="CHEBI:61560"/>
        <dbReference type="ChEBI" id="CHEBI:173112"/>
        <dbReference type="EC" id="2.7.7.7"/>
    </reaction>
</comment>
<dbReference type="CDD" id="cd06139">
    <property type="entry name" value="DNA_polA_I_Ecoli_like_exo"/>
    <property type="match status" value="1"/>
</dbReference>
<dbReference type="Proteomes" id="UP000663249">
    <property type="component" value="Chromosome"/>
</dbReference>
<keyword evidence="22" id="KW-1185">Reference proteome</keyword>
<dbReference type="InterPro" id="IPR020046">
    <property type="entry name" value="5-3_exonucl_a-hlix_arch_N"/>
</dbReference>
<dbReference type="Pfam" id="PF00476">
    <property type="entry name" value="DNA_pol_A"/>
    <property type="match status" value="1"/>
</dbReference>
<dbReference type="Gene3D" id="1.10.150.20">
    <property type="entry name" value="5' to 3' exonuclease, C-terminal subdomain"/>
    <property type="match status" value="2"/>
</dbReference>
<evidence type="ECO:0000259" key="19">
    <source>
        <dbReference type="SMART" id="SM00475"/>
    </source>
</evidence>
<keyword evidence="10 17" id="KW-0378">Hydrolase</keyword>